<dbReference type="AlphaFoldDB" id="A0A0G0W9Q6"/>
<name>A0A0G0W9Q6_UNCC2</name>
<accession>A0A0G0W9Q6</accession>
<feature type="transmembrane region" description="Helical" evidence="1">
    <location>
        <begin position="27"/>
        <end position="51"/>
    </location>
</feature>
<keyword evidence="1" id="KW-0472">Membrane</keyword>
<dbReference type="EMBL" id="LCBL01000001">
    <property type="protein sequence ID" value="KKS09729.1"/>
    <property type="molecule type" value="Genomic_DNA"/>
</dbReference>
<protein>
    <submittedName>
        <fullName evidence="2">Uncharacterized protein</fullName>
    </submittedName>
</protein>
<reference evidence="2 3" key="1">
    <citation type="journal article" date="2015" name="Nature">
        <title>rRNA introns, odd ribosomes, and small enigmatic genomes across a large radiation of phyla.</title>
        <authorList>
            <person name="Brown C.T."/>
            <person name="Hug L.A."/>
            <person name="Thomas B.C."/>
            <person name="Sharon I."/>
            <person name="Castelle C.J."/>
            <person name="Singh A."/>
            <person name="Wilkins M.J."/>
            <person name="Williams K.H."/>
            <person name="Banfield J.F."/>
        </authorList>
    </citation>
    <scope>NUCLEOTIDE SEQUENCE [LARGE SCALE GENOMIC DNA]</scope>
</reference>
<organism evidence="2 3">
    <name type="scientific">candidate division CPR2 bacterium GW2011_GWC1_41_48</name>
    <dbReference type="NCBI Taxonomy" id="1618344"/>
    <lineage>
        <taxon>Bacteria</taxon>
        <taxon>Bacteria division CPR2</taxon>
    </lineage>
</organism>
<evidence type="ECO:0000313" key="2">
    <source>
        <dbReference type="EMBL" id="KKS09729.1"/>
    </source>
</evidence>
<feature type="transmembrane region" description="Helical" evidence="1">
    <location>
        <begin position="72"/>
        <end position="99"/>
    </location>
</feature>
<keyword evidence="1" id="KW-1133">Transmembrane helix</keyword>
<gene>
    <name evidence="2" type="ORF">UU65_C0001G0134</name>
</gene>
<proteinExistence type="predicted"/>
<feature type="transmembrane region" description="Helical" evidence="1">
    <location>
        <begin position="156"/>
        <end position="177"/>
    </location>
</feature>
<comment type="caution">
    <text evidence="2">The sequence shown here is derived from an EMBL/GenBank/DDBJ whole genome shotgun (WGS) entry which is preliminary data.</text>
</comment>
<evidence type="ECO:0000256" key="1">
    <source>
        <dbReference type="SAM" id="Phobius"/>
    </source>
</evidence>
<dbReference type="Proteomes" id="UP000033869">
    <property type="component" value="Unassembled WGS sequence"/>
</dbReference>
<feature type="transmembrane region" description="Helical" evidence="1">
    <location>
        <begin position="111"/>
        <end position="144"/>
    </location>
</feature>
<evidence type="ECO:0000313" key="3">
    <source>
        <dbReference type="Proteomes" id="UP000033869"/>
    </source>
</evidence>
<sequence length="179" mass="20547">MVVILALLLAYLFLLKRRQFTFRQLKLLTAAVLCVSIIEIAYWYSFQIYLYKLPNNFFGASALKNPSYLKLVLYNLILNNFLLSLLMAAILSFVLIVVLKFRPKAVKKEEIALFFVLAFLVGWERSGILLASAFIIMILVHISIHLKRACIERLSIYPYLLLSGFVLSLLNIIQTAIKI</sequence>
<keyword evidence="1" id="KW-0812">Transmembrane</keyword>